<proteinExistence type="predicted"/>
<dbReference type="AlphaFoldDB" id="A0A6C0F4Y4"/>
<name>A0A6C0F4Y4_9ZZZZ</name>
<reference evidence="1" key="1">
    <citation type="journal article" date="2020" name="Nature">
        <title>Giant virus diversity and host interactions through global metagenomics.</title>
        <authorList>
            <person name="Schulz F."/>
            <person name="Roux S."/>
            <person name="Paez-Espino D."/>
            <person name="Jungbluth S."/>
            <person name="Walsh D.A."/>
            <person name="Denef V.J."/>
            <person name="McMahon K.D."/>
            <person name="Konstantinidis K.T."/>
            <person name="Eloe-Fadrosh E.A."/>
            <person name="Kyrpides N.C."/>
            <person name="Woyke T."/>
        </authorList>
    </citation>
    <scope>NUCLEOTIDE SEQUENCE</scope>
    <source>
        <strain evidence="1">GVMAG-M-3300009181-41</strain>
    </source>
</reference>
<sequence>MDDKRVDRIFFGPETAKSLKQDIRVLTKLLSVIDNEFERKICEHVLKGKRFLFEQEKCLQEKRK</sequence>
<evidence type="ECO:0000313" key="1">
    <source>
        <dbReference type="EMBL" id="QHT35639.1"/>
    </source>
</evidence>
<organism evidence="1">
    <name type="scientific">viral metagenome</name>
    <dbReference type="NCBI Taxonomy" id="1070528"/>
    <lineage>
        <taxon>unclassified sequences</taxon>
        <taxon>metagenomes</taxon>
        <taxon>organismal metagenomes</taxon>
    </lineage>
</organism>
<protein>
    <submittedName>
        <fullName evidence="1">Uncharacterized protein</fullName>
    </submittedName>
</protein>
<dbReference type="EMBL" id="MN739025">
    <property type="protein sequence ID" value="QHT35639.1"/>
    <property type="molecule type" value="Genomic_DNA"/>
</dbReference>
<accession>A0A6C0F4Y4</accession>